<comment type="caution">
    <text evidence="3">The sequence shown here is derived from an EMBL/GenBank/DDBJ whole genome shotgun (WGS) entry which is preliminary data.</text>
</comment>
<organism evidence="3 4">
    <name type="scientific">Blautia massiliensis</name>
    <name type="common">ex Durand et al. 2017</name>
    <dbReference type="NCBI Taxonomy" id="1737424"/>
    <lineage>
        <taxon>Bacteria</taxon>
        <taxon>Bacillati</taxon>
        <taxon>Bacillota</taxon>
        <taxon>Clostridia</taxon>
        <taxon>Lachnospirales</taxon>
        <taxon>Lachnospiraceae</taxon>
        <taxon>Blautia</taxon>
    </lineage>
</organism>
<reference evidence="3 4" key="1">
    <citation type="journal article" date="2019" name="Nat. Med.">
        <title>A library of human gut bacterial isolates paired with longitudinal multiomics data enables mechanistic microbiome research.</title>
        <authorList>
            <person name="Poyet M."/>
            <person name="Groussin M."/>
            <person name="Gibbons S.M."/>
            <person name="Avila-Pacheco J."/>
            <person name="Jiang X."/>
            <person name="Kearney S.M."/>
            <person name="Perrotta A.R."/>
            <person name="Berdy B."/>
            <person name="Zhao S."/>
            <person name="Lieberman T.D."/>
            <person name="Swanson P.K."/>
            <person name="Smith M."/>
            <person name="Roesemann S."/>
            <person name="Alexander J.E."/>
            <person name="Rich S.A."/>
            <person name="Livny J."/>
            <person name="Vlamakis H."/>
            <person name="Clish C."/>
            <person name="Bullock K."/>
            <person name="Deik A."/>
            <person name="Scott J."/>
            <person name="Pierce K.A."/>
            <person name="Xavier R.J."/>
            <person name="Alm E.J."/>
        </authorList>
    </citation>
    <scope>NUCLEOTIDE SEQUENCE [LARGE SCALE GENOMIC DNA]</scope>
    <source>
        <strain evidence="3 4">BIOML-A4</strain>
    </source>
</reference>
<accession>A0A6L8TF16</accession>
<evidence type="ECO:0000259" key="2">
    <source>
        <dbReference type="Pfam" id="PF04389"/>
    </source>
</evidence>
<dbReference type="InterPro" id="IPR045175">
    <property type="entry name" value="M28_fam"/>
</dbReference>
<dbReference type="GO" id="GO:0008235">
    <property type="term" value="F:metalloexopeptidase activity"/>
    <property type="evidence" value="ECO:0007669"/>
    <property type="project" value="InterPro"/>
</dbReference>
<name>A0A6L8TF16_9FIRM</name>
<dbReference type="Gene3D" id="3.40.630.10">
    <property type="entry name" value="Zn peptidases"/>
    <property type="match status" value="1"/>
</dbReference>
<evidence type="ECO:0000313" key="4">
    <source>
        <dbReference type="Proteomes" id="UP000473323"/>
    </source>
</evidence>
<feature type="domain" description="Peptidase M28" evidence="2">
    <location>
        <begin position="134"/>
        <end position="336"/>
    </location>
</feature>
<proteinExistence type="predicted"/>
<gene>
    <name evidence="3" type="ORF">GT694_12150</name>
</gene>
<protein>
    <submittedName>
        <fullName evidence="3">M28 family peptidase</fullName>
    </submittedName>
</protein>
<dbReference type="Proteomes" id="UP000473323">
    <property type="component" value="Unassembled WGS sequence"/>
</dbReference>
<dbReference type="GO" id="GO:0006508">
    <property type="term" value="P:proteolysis"/>
    <property type="evidence" value="ECO:0007669"/>
    <property type="project" value="InterPro"/>
</dbReference>
<dbReference type="Pfam" id="PF04389">
    <property type="entry name" value="Peptidase_M28"/>
    <property type="match status" value="1"/>
</dbReference>
<evidence type="ECO:0000256" key="1">
    <source>
        <dbReference type="SAM" id="SignalP"/>
    </source>
</evidence>
<feature type="chain" id="PRO_5026947679" evidence="1">
    <location>
        <begin position="25"/>
        <end position="358"/>
    </location>
</feature>
<evidence type="ECO:0000313" key="3">
    <source>
        <dbReference type="EMBL" id="MZL62779.1"/>
    </source>
</evidence>
<dbReference type="RefSeq" id="WP_161209633.1">
    <property type="nucleotide sequence ID" value="NZ_WWVT01000019.1"/>
</dbReference>
<keyword evidence="1" id="KW-0732">Signal</keyword>
<dbReference type="SUPFAM" id="SSF53187">
    <property type="entry name" value="Zn-dependent exopeptidases"/>
    <property type="match status" value="1"/>
</dbReference>
<dbReference type="PANTHER" id="PTHR12147:SF26">
    <property type="entry name" value="PEPTIDASE M28 DOMAIN-CONTAINING PROTEIN"/>
    <property type="match status" value="1"/>
</dbReference>
<dbReference type="EMBL" id="WWVT01000019">
    <property type="protein sequence ID" value="MZL62779.1"/>
    <property type="molecule type" value="Genomic_DNA"/>
</dbReference>
<dbReference type="AlphaFoldDB" id="A0A6L8TF16"/>
<dbReference type="PANTHER" id="PTHR12147">
    <property type="entry name" value="METALLOPEPTIDASE M28 FAMILY MEMBER"/>
    <property type="match status" value="1"/>
</dbReference>
<dbReference type="PROSITE" id="PS51257">
    <property type="entry name" value="PROKAR_LIPOPROTEIN"/>
    <property type="match status" value="1"/>
</dbReference>
<feature type="signal peptide" evidence="1">
    <location>
        <begin position="1"/>
        <end position="24"/>
    </location>
</feature>
<dbReference type="InterPro" id="IPR007484">
    <property type="entry name" value="Peptidase_M28"/>
</dbReference>
<sequence length="358" mass="40087">MKKIFSCILAIIILGAMLSGCSNNDSKEMIKKAKNFSIPHEVSINPTKEDYGILAYNFLHYIQDNYPGRIAGTEKEKEMAVFILSALLNGGYSEKDISIQSFNITEAVPMMDESIKNKFEGGKQSNSSQNIKVVKKGESEKTIVVGAHYDSAGTHGVDDNGSGIAVALENALRMADTQTHYTICYIFFGSEENGMCGSREYVETLSEKEREDIVLMINIDSVLAGDYHYLYGGNVNEHGKVDRAEAVVKAYDIAKKLGLAIQLPPEGNIDYPYPTGQKRSDHAPFNDIGIPYIYFEANNWENGSPIETEKHGLIMHTDKDDLDFIENEYGERAKNTLTDYSTLLYSLLQENDWEQEYK</sequence>